<feature type="compositionally biased region" description="Low complexity" evidence="1">
    <location>
        <begin position="137"/>
        <end position="146"/>
    </location>
</feature>
<feature type="compositionally biased region" description="Basic residues" evidence="1">
    <location>
        <begin position="171"/>
        <end position="181"/>
    </location>
</feature>
<feature type="region of interest" description="Disordered" evidence="1">
    <location>
        <begin position="589"/>
        <end position="611"/>
    </location>
</feature>
<feature type="region of interest" description="Disordered" evidence="1">
    <location>
        <begin position="132"/>
        <end position="212"/>
    </location>
</feature>
<dbReference type="GeneID" id="37027140"/>
<feature type="compositionally biased region" description="Polar residues" evidence="1">
    <location>
        <begin position="601"/>
        <end position="611"/>
    </location>
</feature>
<protein>
    <submittedName>
        <fullName evidence="2">Uncharacterized protein</fullName>
    </submittedName>
</protein>
<dbReference type="OrthoDB" id="3342809at2759"/>
<dbReference type="InterPro" id="IPR029063">
    <property type="entry name" value="SAM-dependent_MTases_sf"/>
</dbReference>
<evidence type="ECO:0000256" key="1">
    <source>
        <dbReference type="SAM" id="MobiDB-lite"/>
    </source>
</evidence>
<keyword evidence="3" id="KW-1185">Reference proteome</keyword>
<feature type="region of interest" description="Disordered" evidence="1">
    <location>
        <begin position="486"/>
        <end position="510"/>
    </location>
</feature>
<dbReference type="PANTHER" id="PTHR37211:SF1">
    <property type="entry name" value="EXPRESSED PROTEIN"/>
    <property type="match status" value="1"/>
</dbReference>
<reference evidence="2 3" key="1">
    <citation type="journal article" date="2018" name="Mol. Biol. Evol.">
        <title>Broad Genomic Sampling Reveals a Smut Pathogenic Ancestry of the Fungal Clade Ustilaginomycotina.</title>
        <authorList>
            <person name="Kijpornyongpan T."/>
            <person name="Mondo S.J."/>
            <person name="Barry K."/>
            <person name="Sandor L."/>
            <person name="Lee J."/>
            <person name="Lipzen A."/>
            <person name="Pangilinan J."/>
            <person name="LaButti K."/>
            <person name="Hainaut M."/>
            <person name="Henrissat B."/>
            <person name="Grigoriev I.V."/>
            <person name="Spatafora J.W."/>
            <person name="Aime M.C."/>
        </authorList>
    </citation>
    <scope>NUCLEOTIDE SEQUENCE [LARGE SCALE GENOMIC DNA]</scope>
    <source>
        <strain evidence="2 3">MCA 5214</strain>
    </source>
</reference>
<dbReference type="EMBL" id="KZ819662">
    <property type="protein sequence ID" value="PWN31034.1"/>
    <property type="molecule type" value="Genomic_DNA"/>
</dbReference>
<dbReference type="Proteomes" id="UP000245884">
    <property type="component" value="Unassembled WGS sequence"/>
</dbReference>
<feature type="compositionally biased region" description="Basic residues" evidence="1">
    <location>
        <begin position="589"/>
        <end position="598"/>
    </location>
</feature>
<organism evidence="2 3">
    <name type="scientific">Jaminaea rosea</name>
    <dbReference type="NCBI Taxonomy" id="1569628"/>
    <lineage>
        <taxon>Eukaryota</taxon>
        <taxon>Fungi</taxon>
        <taxon>Dikarya</taxon>
        <taxon>Basidiomycota</taxon>
        <taxon>Ustilaginomycotina</taxon>
        <taxon>Exobasidiomycetes</taxon>
        <taxon>Microstromatales</taxon>
        <taxon>Microstromatales incertae sedis</taxon>
        <taxon>Jaminaea</taxon>
    </lineage>
</organism>
<accession>A0A316V1A7</accession>
<dbReference type="PANTHER" id="PTHR37211">
    <property type="entry name" value="EXPRESSED PROTEIN"/>
    <property type="match status" value="1"/>
</dbReference>
<dbReference type="RefSeq" id="XP_025365646.1">
    <property type="nucleotide sequence ID" value="XM_025505317.1"/>
</dbReference>
<sequence length="611" mass="68612">MPSSTPASSLAKTIDPFAVYEQAVQTPAIECANLASFYYNAQPIGSRRPEARVLREDFSSTGAVAVRWVNMAEGNRSQAVDLDLEALRIARRRLLRQERDRAPGGERWTAKLLQHGELNEEGGSSRWLAVDEQDEPASGNSASSSGERSTTWAEGATSDRFERKYQARMARQQKGKDKKKLQLAGEVRRRQRGGHEDEEDRSDHDGIDSLSSLSFTNGNAHVDRQELEAPHLLCIHSSVLSLPVPLPPSSTKSHNHGQPADVCPPDIVASLNYALSYFHKRSDLLTYLRGVRKSLRPGTGVLVCDQFAGPLGEAAHVRAGRGARQLSATEEHEEQEALWRQFSKEEGFLRRGETMYESLPQPLDATVAGIQVWKPHARQHAAAHSQDGAAASQWPRGRLSLVRKGTVPHPTAKGRNVAFEYWREDAPVDLVTNRFRMSLSFRFSEDASWTRDFFSYDFRFWTLAEVLEAMDEAGFVDVSTQVLDRGLAEDDEDEDRSDASSVDSGEDPDADLAFLARTEKEESREDKAGTTEYRKLKEMEKVFARKSFASEYRGTYSASTSLQLTCCSRCPFPCQPTWSQELHRLKRWPPARVKRPRGQRVDSSSYCHRTH</sequence>
<proteinExistence type="predicted"/>
<gene>
    <name evidence="2" type="ORF">BDZ90DRAFT_230031</name>
</gene>
<dbReference type="SUPFAM" id="SSF53335">
    <property type="entry name" value="S-adenosyl-L-methionine-dependent methyltransferases"/>
    <property type="match status" value="1"/>
</dbReference>
<dbReference type="AlphaFoldDB" id="A0A316V1A7"/>
<name>A0A316V1A7_9BASI</name>
<evidence type="ECO:0000313" key="2">
    <source>
        <dbReference type="EMBL" id="PWN31034.1"/>
    </source>
</evidence>
<evidence type="ECO:0000313" key="3">
    <source>
        <dbReference type="Proteomes" id="UP000245884"/>
    </source>
</evidence>